<comment type="caution">
    <text evidence="3">The sequence shown here is derived from an EMBL/GenBank/DDBJ whole genome shotgun (WGS) entry which is preliminary data.</text>
</comment>
<dbReference type="Gene3D" id="3.40.50.1820">
    <property type="entry name" value="alpha/beta hydrolase"/>
    <property type="match status" value="2"/>
</dbReference>
<dbReference type="InterPro" id="IPR042490">
    <property type="entry name" value="Thio_Ohase/BAAT_N"/>
</dbReference>
<dbReference type="InterPro" id="IPR029058">
    <property type="entry name" value="AB_hydrolase_fold"/>
</dbReference>
<organism evidence="3 4">
    <name type="scientific">Electrophorus voltai</name>
    <dbReference type="NCBI Taxonomy" id="2609070"/>
    <lineage>
        <taxon>Eukaryota</taxon>
        <taxon>Metazoa</taxon>
        <taxon>Chordata</taxon>
        <taxon>Craniata</taxon>
        <taxon>Vertebrata</taxon>
        <taxon>Euteleostomi</taxon>
        <taxon>Actinopterygii</taxon>
        <taxon>Neopterygii</taxon>
        <taxon>Teleostei</taxon>
        <taxon>Ostariophysi</taxon>
        <taxon>Gymnotiformes</taxon>
        <taxon>Gymnotoidei</taxon>
        <taxon>Gymnotidae</taxon>
        <taxon>Electrophorus</taxon>
    </lineage>
</organism>
<dbReference type="FunFam" id="2.60.40.2240:FF:000002">
    <property type="entry name" value="Acyl-CoA thioesterase 18"/>
    <property type="match status" value="1"/>
</dbReference>
<dbReference type="Proteomes" id="UP001239994">
    <property type="component" value="Unassembled WGS sequence"/>
</dbReference>
<feature type="domain" description="Acyl-CoA thioester hydrolase/bile acid-CoA amino acid N-acetyltransferase" evidence="1">
    <location>
        <begin position="30"/>
        <end position="174"/>
    </location>
</feature>
<dbReference type="PANTHER" id="PTHR10824:SF36">
    <property type="entry name" value="ACYL-COA THIOESTERASE 17-RELATED"/>
    <property type="match status" value="1"/>
</dbReference>
<feature type="domain" description="BAAT/Acyl-CoA thioester hydrolase C-terminal" evidence="2">
    <location>
        <begin position="234"/>
        <end position="445"/>
    </location>
</feature>
<dbReference type="Pfam" id="PF08840">
    <property type="entry name" value="BAAT_C"/>
    <property type="match status" value="3"/>
</dbReference>
<dbReference type="InterPro" id="IPR014940">
    <property type="entry name" value="BAAT_C"/>
</dbReference>
<accession>A0AAD8Z347</accession>
<proteinExistence type="predicted"/>
<feature type="domain" description="BAAT/Acyl-CoA thioester hydrolase C-terminal" evidence="2">
    <location>
        <begin position="587"/>
        <end position="656"/>
    </location>
</feature>
<dbReference type="Pfam" id="PF04775">
    <property type="entry name" value="Bile_Hydr_Trans"/>
    <property type="match status" value="2"/>
</dbReference>
<keyword evidence="4" id="KW-1185">Reference proteome</keyword>
<dbReference type="GO" id="GO:0006631">
    <property type="term" value="P:fatty acid metabolic process"/>
    <property type="evidence" value="ECO:0007669"/>
    <property type="project" value="TreeGrafter"/>
</dbReference>
<feature type="domain" description="Acyl-CoA thioester hydrolase/bile acid-CoA amino acid N-acetyltransferase" evidence="1">
    <location>
        <begin position="475"/>
        <end position="527"/>
    </location>
</feature>
<dbReference type="AlphaFoldDB" id="A0AAD8Z347"/>
<evidence type="ECO:0000313" key="3">
    <source>
        <dbReference type="EMBL" id="KAK1790568.1"/>
    </source>
</evidence>
<evidence type="ECO:0000313" key="4">
    <source>
        <dbReference type="Proteomes" id="UP001239994"/>
    </source>
</evidence>
<reference evidence="3" key="1">
    <citation type="submission" date="2023-03" db="EMBL/GenBank/DDBJ databases">
        <title>Electrophorus voltai genome.</title>
        <authorList>
            <person name="Bian C."/>
        </authorList>
    </citation>
    <scope>NUCLEOTIDE SEQUENCE</scope>
    <source>
        <strain evidence="3">CB-2022</strain>
        <tissue evidence="3">Muscle</tissue>
    </source>
</reference>
<name>A0AAD8Z347_9TELE</name>
<protein>
    <recommendedName>
        <fullName evidence="5">Acyl-CoA thioesterase 19</fullName>
    </recommendedName>
</protein>
<sequence>MKMLPAKRLLSNVVPACPLLSIKPKRGLVDEKLEIVVRYLRPKQDVTLHSVHQSEDKDFWEAFGHYVSDDNGTVTVAKDASLSGTYVGVEAMGLMWSLRPVPGSRTGLRSSTLHYTYNTSQTLRKKDVLLPLVFHISVHDGHVSQGFTQLTPLVSLVIERWYMAPGVQRFDIQEGDVRGTLFIPPGPGPFPGVLDMWGGGGGLVEYRAALLASHGFASMALEYLSPSNLKKVQVNVNYFETAYQILQNHAMVQRDRLALLGLSFGSSVTFFMAAYSKIIQPQCCVCVSGCHIPVIKSSVDETFDDLNKYISKIRIENNQLIWRDVILPIPTDPTLKVDQVGQITCPVLLVVGGDDQNWPTLESAEDIQQIMEKAGNHHLLQVLIYPSAGHLIEPPYSPHHRATNFIVQEGKNKVVLLWGGQAKPHADAQEDSWEKILAFLQQHLYHATPQAKLYSEGVSYGHRNKNLKEDFSDIWFLKKDVLSPLVFHMSMYDGHVSQGFTHHTPLESLVIERWYMAPGVQRIDIRERGVRGTLFIPPGPGPFPGVLDMWGGGGGLVEYRAALLASHGFASMALEYLTSGEFKKLKVDVNYFEMAYQILQNHPMVRRDRLALCGLSLGSYVTLFMVATSKIIQPQCCVCISGSHVPPVKKSFYEILLDMKKLEKHRRENIQELIWRDVMLPIPAELCFKADMEQIMEKAGNRHLLQVHIYPGAGHLIEPPYSPHHRATNFSLQGSKDKVLMLWGGQAKPHADAQEDSWEKTVAFLQQQLYHATPQVKL</sequence>
<dbReference type="EMBL" id="JAROKS010000021">
    <property type="protein sequence ID" value="KAK1790568.1"/>
    <property type="molecule type" value="Genomic_DNA"/>
</dbReference>
<gene>
    <name evidence="3" type="ORF">P4O66_014448</name>
</gene>
<dbReference type="PANTHER" id="PTHR10824">
    <property type="entry name" value="ACYL-COENZYME A THIOESTERASE-RELATED"/>
    <property type="match status" value="1"/>
</dbReference>
<dbReference type="FunFam" id="3.40.50.1820:FF:000024">
    <property type="entry name" value="acyl-coenzyme A thioesterase 4"/>
    <property type="match status" value="2"/>
</dbReference>
<evidence type="ECO:0000259" key="2">
    <source>
        <dbReference type="Pfam" id="PF08840"/>
    </source>
</evidence>
<dbReference type="SUPFAM" id="SSF53474">
    <property type="entry name" value="alpha/beta-Hydrolases"/>
    <property type="match status" value="2"/>
</dbReference>
<dbReference type="GO" id="GO:0047617">
    <property type="term" value="F:fatty acyl-CoA hydrolase activity"/>
    <property type="evidence" value="ECO:0007669"/>
    <property type="project" value="TreeGrafter"/>
</dbReference>
<evidence type="ECO:0008006" key="5">
    <source>
        <dbReference type="Google" id="ProtNLM"/>
    </source>
</evidence>
<dbReference type="GO" id="GO:0006637">
    <property type="term" value="P:acyl-CoA metabolic process"/>
    <property type="evidence" value="ECO:0007669"/>
    <property type="project" value="TreeGrafter"/>
</dbReference>
<evidence type="ECO:0000259" key="1">
    <source>
        <dbReference type="Pfam" id="PF04775"/>
    </source>
</evidence>
<feature type="domain" description="BAAT/Acyl-CoA thioester hydrolase C-terminal" evidence="2">
    <location>
        <begin position="691"/>
        <end position="770"/>
    </location>
</feature>
<dbReference type="InterPro" id="IPR006862">
    <property type="entry name" value="Thio_Ohase/aa_AcTrfase"/>
</dbReference>
<dbReference type="Gene3D" id="2.60.40.2240">
    <property type="entry name" value="Acyl-CoA thioester hydrolase/BAAT N-terminal domain"/>
    <property type="match status" value="1"/>
</dbReference>